<sequence>MSSKLVSSIALAACLLASGGAFAEVLYQQAPTADATGESANNPVVTGEPLLFQSIPSLGNVTLEKIVWWGYRNPAYDPNPYPGTVESFEVYLDGSVVAGNLTLDFGSNLPNTSRPLVRYTLDVADAPLTATEIALANMNDDVSWFWQGAGLDAAGAPLLAFSLEGTRNGGVVPEPGTLALLGLAGLAARAASRKRG</sequence>
<dbReference type="Pfam" id="PF07589">
    <property type="entry name" value="PEP-CTERM"/>
    <property type="match status" value="1"/>
</dbReference>
<feature type="chain" id="PRO_5021336087" description="Ice-binding protein C-terminal domain-containing protein" evidence="1">
    <location>
        <begin position="24"/>
        <end position="196"/>
    </location>
</feature>
<name>A0A4Y4CQ84_ZOORA</name>
<gene>
    <name evidence="3" type="ORF">ZRA01_05390</name>
</gene>
<evidence type="ECO:0000313" key="4">
    <source>
        <dbReference type="Proteomes" id="UP000318422"/>
    </source>
</evidence>
<feature type="signal peptide" evidence="1">
    <location>
        <begin position="1"/>
        <end position="23"/>
    </location>
</feature>
<protein>
    <recommendedName>
        <fullName evidence="2">Ice-binding protein C-terminal domain-containing protein</fullName>
    </recommendedName>
</protein>
<feature type="domain" description="Ice-binding protein C-terminal" evidence="2">
    <location>
        <begin position="172"/>
        <end position="194"/>
    </location>
</feature>
<evidence type="ECO:0000313" key="3">
    <source>
        <dbReference type="EMBL" id="GEC94466.1"/>
    </source>
</evidence>
<evidence type="ECO:0000256" key="1">
    <source>
        <dbReference type="SAM" id="SignalP"/>
    </source>
</evidence>
<comment type="caution">
    <text evidence="3">The sequence shown here is derived from an EMBL/GenBank/DDBJ whole genome shotgun (WGS) entry which is preliminary data.</text>
</comment>
<dbReference type="AlphaFoldDB" id="A0A4Y4CQ84"/>
<dbReference type="Proteomes" id="UP000318422">
    <property type="component" value="Unassembled WGS sequence"/>
</dbReference>
<dbReference type="RefSeq" id="WP_170182887.1">
    <property type="nucleotide sequence ID" value="NZ_BJNV01000007.1"/>
</dbReference>
<proteinExistence type="predicted"/>
<organism evidence="3 4">
    <name type="scientific">Zoogloea ramigera</name>
    <dbReference type="NCBI Taxonomy" id="350"/>
    <lineage>
        <taxon>Bacteria</taxon>
        <taxon>Pseudomonadati</taxon>
        <taxon>Pseudomonadota</taxon>
        <taxon>Betaproteobacteria</taxon>
        <taxon>Rhodocyclales</taxon>
        <taxon>Zoogloeaceae</taxon>
        <taxon>Zoogloea</taxon>
    </lineage>
</organism>
<dbReference type="NCBIfam" id="TIGR02595">
    <property type="entry name" value="PEP_CTERM"/>
    <property type="match status" value="1"/>
</dbReference>
<reference evidence="3 4" key="1">
    <citation type="submission" date="2019-06" db="EMBL/GenBank/DDBJ databases">
        <title>Whole genome shotgun sequence of Zoogloea ramigera NBRC 15342.</title>
        <authorList>
            <person name="Hosoyama A."/>
            <person name="Uohara A."/>
            <person name="Ohji S."/>
            <person name="Ichikawa N."/>
        </authorList>
    </citation>
    <scope>NUCLEOTIDE SEQUENCE [LARGE SCALE GENOMIC DNA]</scope>
    <source>
        <strain evidence="3 4">NBRC 15342</strain>
    </source>
</reference>
<evidence type="ECO:0000259" key="2">
    <source>
        <dbReference type="Pfam" id="PF07589"/>
    </source>
</evidence>
<dbReference type="InterPro" id="IPR013424">
    <property type="entry name" value="Ice-binding_C"/>
</dbReference>
<accession>A0A4Y4CQ84</accession>
<keyword evidence="1" id="KW-0732">Signal</keyword>
<keyword evidence="4" id="KW-1185">Reference proteome</keyword>
<dbReference type="EMBL" id="BJNV01000007">
    <property type="protein sequence ID" value="GEC94466.1"/>
    <property type="molecule type" value="Genomic_DNA"/>
</dbReference>